<name>A0A8S1LGT2_9CILI</name>
<protein>
    <submittedName>
        <fullName evidence="3">Uncharacterized protein</fullName>
    </submittedName>
</protein>
<feature type="coiled-coil region" evidence="1">
    <location>
        <begin position="241"/>
        <end position="294"/>
    </location>
</feature>
<keyword evidence="2" id="KW-0812">Transmembrane</keyword>
<feature type="coiled-coil region" evidence="1">
    <location>
        <begin position="385"/>
        <end position="412"/>
    </location>
</feature>
<keyword evidence="2" id="KW-1133">Transmembrane helix</keyword>
<organism evidence="3 4">
    <name type="scientific">Paramecium sonneborni</name>
    <dbReference type="NCBI Taxonomy" id="65129"/>
    <lineage>
        <taxon>Eukaryota</taxon>
        <taxon>Sar</taxon>
        <taxon>Alveolata</taxon>
        <taxon>Ciliophora</taxon>
        <taxon>Intramacronucleata</taxon>
        <taxon>Oligohymenophorea</taxon>
        <taxon>Peniculida</taxon>
        <taxon>Parameciidae</taxon>
        <taxon>Paramecium</taxon>
    </lineage>
</organism>
<proteinExistence type="predicted"/>
<evidence type="ECO:0000256" key="1">
    <source>
        <dbReference type="SAM" id="Coils"/>
    </source>
</evidence>
<evidence type="ECO:0000256" key="2">
    <source>
        <dbReference type="SAM" id="Phobius"/>
    </source>
</evidence>
<dbReference type="AlphaFoldDB" id="A0A8S1LGT2"/>
<gene>
    <name evidence="3" type="ORF">PSON_ATCC_30995.1.T0160208</name>
</gene>
<comment type="caution">
    <text evidence="3">The sequence shown here is derived from an EMBL/GenBank/DDBJ whole genome shotgun (WGS) entry which is preliminary data.</text>
</comment>
<feature type="transmembrane region" description="Helical" evidence="2">
    <location>
        <begin position="214"/>
        <end position="235"/>
    </location>
</feature>
<keyword evidence="4" id="KW-1185">Reference proteome</keyword>
<evidence type="ECO:0000313" key="4">
    <source>
        <dbReference type="Proteomes" id="UP000692954"/>
    </source>
</evidence>
<sequence>MNNEFVKACSITQNREEYICMNEQCCTSNRKQLHCYECITKIHRQNNNNLVNHLDDFKKISFIMQEVDKKKKERINFINLAITSLNDVKKEKFQIIESYSNNPKEFLEQVKSYVEKEIDQLIQKLYEQVMEMNQFTEYQQQYHSLIIQLYQQTTNLYIEDFVKKKELLQVKLNNYIKKMDLDLHQQIFNYLQKQQFLEQQMSQLMKQPSHTNSFLFKSTIILILIIIGLNPIIMFQDSNQKNEFQIKIEELHNMIKQFKGEIESENENFYSEFNKTLQDQIYNVKDEIDTINQKINQTETPFNQFKNYFNTKLKQYNETIYSQIIQKTDVNKENLLALQQQFVEQNDKFSIYNNQTSNILNYQQLKDMKIEQDLKMVNKNITFILEVIEQQKAQLLAKIMNMQQKLQNINREQIKEKLLGKIHVDLELKWLKDFVIIYDEFLTNPLNRKIVRQIQNITENDTIICIGGMKVDNPQILLVVGCDYQQEIFQFTNNWQHARKSQQGDIYWYMLDKFAFGFSPKEEILLTLCDDLDPSDQMRFSYWFENGRDGGRRIGNQTQLINSIDYKMQMYAF</sequence>
<evidence type="ECO:0000313" key="3">
    <source>
        <dbReference type="EMBL" id="CAD8062174.1"/>
    </source>
</evidence>
<reference evidence="3" key="1">
    <citation type="submission" date="2021-01" db="EMBL/GenBank/DDBJ databases">
        <authorList>
            <consortium name="Genoscope - CEA"/>
            <person name="William W."/>
        </authorList>
    </citation>
    <scope>NUCLEOTIDE SEQUENCE</scope>
</reference>
<dbReference type="Proteomes" id="UP000692954">
    <property type="component" value="Unassembled WGS sequence"/>
</dbReference>
<keyword evidence="2" id="KW-0472">Membrane</keyword>
<accession>A0A8S1LGT2</accession>
<keyword evidence="1" id="KW-0175">Coiled coil</keyword>
<dbReference type="EMBL" id="CAJJDN010000016">
    <property type="protein sequence ID" value="CAD8062174.1"/>
    <property type="molecule type" value="Genomic_DNA"/>
</dbReference>
<dbReference type="OrthoDB" id="283037at2759"/>